<keyword evidence="3" id="KW-1185">Reference proteome</keyword>
<dbReference type="RefSeq" id="WP_109679252.1">
    <property type="nucleotide sequence ID" value="NZ_CP086615.1"/>
</dbReference>
<feature type="region of interest" description="Disordered" evidence="1">
    <location>
        <begin position="130"/>
        <end position="199"/>
    </location>
</feature>
<feature type="region of interest" description="Disordered" evidence="1">
    <location>
        <begin position="1"/>
        <end position="73"/>
    </location>
</feature>
<organism evidence="2 3">
    <name type="scientific">Sediminicurvatus halobius</name>
    <dbReference type="NCBI Taxonomy" id="2182432"/>
    <lineage>
        <taxon>Bacteria</taxon>
        <taxon>Pseudomonadati</taxon>
        <taxon>Pseudomonadota</taxon>
        <taxon>Gammaproteobacteria</taxon>
        <taxon>Chromatiales</taxon>
        <taxon>Ectothiorhodospiraceae</taxon>
        <taxon>Sediminicurvatus</taxon>
    </lineage>
</organism>
<feature type="compositionally biased region" description="Basic and acidic residues" evidence="1">
    <location>
        <begin position="130"/>
        <end position="142"/>
    </location>
</feature>
<dbReference type="Pfam" id="PF11748">
    <property type="entry name" value="DUF3306"/>
    <property type="match status" value="1"/>
</dbReference>
<evidence type="ECO:0000256" key="1">
    <source>
        <dbReference type="SAM" id="MobiDB-lite"/>
    </source>
</evidence>
<evidence type="ECO:0008006" key="4">
    <source>
        <dbReference type="Google" id="ProtNLM"/>
    </source>
</evidence>
<accession>A0A2U2MZI0</accession>
<name>A0A2U2MZI0_9GAMM</name>
<evidence type="ECO:0000313" key="2">
    <source>
        <dbReference type="EMBL" id="PWG62218.1"/>
    </source>
</evidence>
<dbReference type="Proteomes" id="UP000245474">
    <property type="component" value="Unassembled WGS sequence"/>
</dbReference>
<comment type="caution">
    <text evidence="2">The sequence shown here is derived from an EMBL/GenBank/DDBJ whole genome shotgun (WGS) entry which is preliminary data.</text>
</comment>
<reference evidence="2 3" key="1">
    <citation type="submission" date="2018-05" db="EMBL/GenBank/DDBJ databases">
        <title>Spiribacter halobius sp. nov., a moderately halophilic bacterium isolated from marine solar saltern.</title>
        <authorList>
            <person name="Zheng W.-S."/>
            <person name="Lu D.-C."/>
            <person name="Du Z.-J."/>
        </authorList>
    </citation>
    <scope>NUCLEOTIDE SEQUENCE [LARGE SCALE GENOMIC DNA]</scope>
    <source>
        <strain evidence="2 3">E85</strain>
    </source>
</reference>
<dbReference type="AlphaFoldDB" id="A0A2U2MZI0"/>
<protein>
    <recommendedName>
        <fullName evidence="4">DUF3306 domain-containing protein</fullName>
    </recommendedName>
</protein>
<feature type="compositionally biased region" description="Acidic residues" evidence="1">
    <location>
        <begin position="188"/>
        <end position="199"/>
    </location>
</feature>
<dbReference type="EMBL" id="QFFI01000021">
    <property type="protein sequence ID" value="PWG62218.1"/>
    <property type="molecule type" value="Genomic_DNA"/>
</dbReference>
<feature type="compositionally biased region" description="Basic and acidic residues" evidence="1">
    <location>
        <begin position="1"/>
        <end position="12"/>
    </location>
</feature>
<proteinExistence type="predicted"/>
<feature type="compositionally biased region" description="Low complexity" evidence="1">
    <location>
        <begin position="37"/>
        <end position="49"/>
    </location>
</feature>
<dbReference type="InterPro" id="IPR021735">
    <property type="entry name" value="DUF3306"/>
</dbReference>
<evidence type="ECO:0000313" key="3">
    <source>
        <dbReference type="Proteomes" id="UP000245474"/>
    </source>
</evidence>
<feature type="compositionally biased region" description="Basic and acidic residues" evidence="1">
    <location>
        <begin position="21"/>
        <end position="34"/>
    </location>
</feature>
<sequence>MARETNPEDRETGFLARWNQRKREVQREAGRPDPEPEAGAPEEAGSADEQAPALTDADMPALDSLDQDSDVSGFLSEGVSEDLRRQALRRLFHTPKFNLRDGLDDYDEDYRAMMTPLGDTVTHDLRRQRKRLEEREAERQEALADVGEPVGEPVGEDVGSRERVPGRGPAGDGAGAPAGEPPRATESSADDNDSDTGRA</sequence>
<dbReference type="OrthoDB" id="5609487at2"/>
<gene>
    <name evidence="2" type="ORF">DEM34_12990</name>
</gene>